<dbReference type="InterPro" id="IPR046336">
    <property type="entry name" value="Lon_prtase_N_sf"/>
</dbReference>
<dbReference type="InterPro" id="IPR003111">
    <property type="entry name" value="Lon_prtase_N"/>
</dbReference>
<feature type="domain" description="Lon N-terminal" evidence="1">
    <location>
        <begin position="1"/>
        <end position="193"/>
    </location>
</feature>
<accession>A0ABP5AGS0</accession>
<dbReference type="Gene3D" id="1.20.58.1480">
    <property type="match status" value="1"/>
</dbReference>
<organism evidence="2 3">
    <name type="scientific">Nocardioides lentus</name>
    <dbReference type="NCBI Taxonomy" id="338077"/>
    <lineage>
        <taxon>Bacteria</taxon>
        <taxon>Bacillati</taxon>
        <taxon>Actinomycetota</taxon>
        <taxon>Actinomycetes</taxon>
        <taxon>Propionibacteriales</taxon>
        <taxon>Nocardioidaceae</taxon>
        <taxon>Nocardioides</taxon>
    </lineage>
</organism>
<dbReference type="SMART" id="SM00464">
    <property type="entry name" value="LON"/>
    <property type="match status" value="1"/>
</dbReference>
<dbReference type="InterPro" id="IPR015947">
    <property type="entry name" value="PUA-like_sf"/>
</dbReference>
<dbReference type="Pfam" id="PF02190">
    <property type="entry name" value="LON_substr_bdg"/>
    <property type="match status" value="1"/>
</dbReference>
<sequence length="215" mass="23586">MFPLGSVLFPGARVPLRVFEDRYTALVRHLLAEPDPARRLFGSVAIREGFEVGDHGNQSLHRVGCRLQLSEVEEVGDGTFGVVAVARDRIRLDELLTGGEFPVGRVEVLAEDDAPVAPQTTDRVRAVFTAYRATLGRISTDPYSGRLPQDPTMLSWVLAAAAPLPHHDRQRLLEAETTAVRLDLVTEMLRGELRAMNAIPSLPATDVARTGWSVN</sequence>
<reference evidence="3" key="1">
    <citation type="journal article" date="2019" name="Int. J. Syst. Evol. Microbiol.">
        <title>The Global Catalogue of Microorganisms (GCM) 10K type strain sequencing project: providing services to taxonomists for standard genome sequencing and annotation.</title>
        <authorList>
            <consortium name="The Broad Institute Genomics Platform"/>
            <consortium name="The Broad Institute Genome Sequencing Center for Infectious Disease"/>
            <person name="Wu L."/>
            <person name="Ma J."/>
        </authorList>
    </citation>
    <scope>NUCLEOTIDE SEQUENCE [LARGE SCALE GENOMIC DNA]</scope>
    <source>
        <strain evidence="3">JCM 14046</strain>
    </source>
</reference>
<keyword evidence="3" id="KW-1185">Reference proteome</keyword>
<evidence type="ECO:0000259" key="1">
    <source>
        <dbReference type="PROSITE" id="PS51787"/>
    </source>
</evidence>
<dbReference type="SUPFAM" id="SSF88697">
    <property type="entry name" value="PUA domain-like"/>
    <property type="match status" value="1"/>
</dbReference>
<dbReference type="Gene3D" id="2.30.130.40">
    <property type="entry name" value="LON domain-like"/>
    <property type="match status" value="1"/>
</dbReference>
<evidence type="ECO:0000313" key="3">
    <source>
        <dbReference type="Proteomes" id="UP001501612"/>
    </source>
</evidence>
<dbReference type="PROSITE" id="PS51787">
    <property type="entry name" value="LON_N"/>
    <property type="match status" value="1"/>
</dbReference>
<name>A0ABP5AGS0_9ACTN</name>
<dbReference type="PANTHER" id="PTHR46732">
    <property type="entry name" value="ATP-DEPENDENT PROTEASE LA (LON) DOMAIN PROTEIN"/>
    <property type="match status" value="1"/>
</dbReference>
<gene>
    <name evidence="2" type="ORF">GCM10009737_11600</name>
</gene>
<dbReference type="PANTHER" id="PTHR46732:SF8">
    <property type="entry name" value="ATP-DEPENDENT PROTEASE LA (LON) DOMAIN PROTEIN"/>
    <property type="match status" value="1"/>
</dbReference>
<dbReference type="Proteomes" id="UP001501612">
    <property type="component" value="Unassembled WGS sequence"/>
</dbReference>
<proteinExistence type="predicted"/>
<dbReference type="EMBL" id="BAAAMY010000002">
    <property type="protein sequence ID" value="GAA1911785.1"/>
    <property type="molecule type" value="Genomic_DNA"/>
</dbReference>
<evidence type="ECO:0000313" key="2">
    <source>
        <dbReference type="EMBL" id="GAA1911785.1"/>
    </source>
</evidence>
<comment type="caution">
    <text evidence="2">The sequence shown here is derived from an EMBL/GenBank/DDBJ whole genome shotgun (WGS) entry which is preliminary data.</text>
</comment>
<protein>
    <submittedName>
        <fullName evidence="2">LON peptidase substrate-binding domain-containing protein</fullName>
    </submittedName>
</protein>